<dbReference type="HOGENOM" id="CLU_1991604_0_0_0"/>
<evidence type="ECO:0000313" key="1">
    <source>
        <dbReference type="EMBL" id="ADU96010.1"/>
    </source>
</evidence>
<protein>
    <submittedName>
        <fullName evidence="1">Uncharacterized protein</fullName>
    </submittedName>
</protein>
<organism evidence="1 2">
    <name type="scientific">Thermovibrio ammonificans (strain DSM 15698 / JCM 12110 / HB-1)</name>
    <dbReference type="NCBI Taxonomy" id="648996"/>
    <lineage>
        <taxon>Bacteria</taxon>
        <taxon>Pseudomonadati</taxon>
        <taxon>Aquificota</taxon>
        <taxon>Aquificia</taxon>
        <taxon>Desulfurobacteriales</taxon>
        <taxon>Desulfurobacteriaceae</taxon>
        <taxon>Thermovibrio</taxon>
    </lineage>
</organism>
<dbReference type="Proteomes" id="UP000006362">
    <property type="component" value="Chromosome"/>
</dbReference>
<accession>E8T2T5</accession>
<reference evidence="1" key="1">
    <citation type="submission" date="2011-01" db="EMBL/GenBank/DDBJ databases">
        <title>Complete sequence of chromosome of Thermovibrio ammonificans HB-1.</title>
        <authorList>
            <consortium name="US DOE Joint Genome Institute"/>
            <person name="Lucas S."/>
            <person name="Copeland A."/>
            <person name="Lapidus A."/>
            <person name="Cheng J.-F."/>
            <person name="Goodwin L."/>
            <person name="Pitluck S."/>
            <person name="Davenport K."/>
            <person name="Detter J.C."/>
            <person name="Han C."/>
            <person name="Tapia R."/>
            <person name="Land M."/>
            <person name="Hauser L."/>
            <person name="Kyrpides N."/>
            <person name="Ivanova N."/>
            <person name="Ovchinnikova G."/>
            <person name="Vetriani C."/>
            <person name="Woyke T."/>
        </authorList>
    </citation>
    <scope>NUCLEOTIDE SEQUENCE [LARGE SCALE GENOMIC DNA]</scope>
    <source>
        <strain evidence="1">HB-1</strain>
    </source>
</reference>
<dbReference type="STRING" id="648996.Theam_0036"/>
<proteinExistence type="predicted"/>
<gene>
    <name evidence="1" type="ordered locus">Theam_0036</name>
</gene>
<evidence type="ECO:0000313" key="2">
    <source>
        <dbReference type="Proteomes" id="UP000006362"/>
    </source>
</evidence>
<dbReference type="RefSeq" id="WP_013536796.1">
    <property type="nucleotide sequence ID" value="NC_014926.1"/>
</dbReference>
<dbReference type="EMBL" id="CP002444">
    <property type="protein sequence ID" value="ADU96010.1"/>
    <property type="molecule type" value="Genomic_DNA"/>
</dbReference>
<sequence length="125" mass="14044">MADKAFVNEAILRILTTLYEAFPKPIDLNPKTLDPDAGAEEREIYYELIIWLRDEGFIRCGSPTLSGVFRRAVLTLKGFAVLNAIPEALGERKSFGDYFKELLKEGSVNAINQAVSLFLSYLINK</sequence>
<dbReference type="OrthoDB" id="7352393at2"/>
<keyword evidence="2" id="KW-1185">Reference proteome</keyword>
<dbReference type="AlphaFoldDB" id="E8T2T5"/>
<name>E8T2T5_THEA1</name>
<dbReference type="KEGG" id="tam:Theam_0036"/>